<protein>
    <submittedName>
        <fullName evidence="1">Uncharacterized protein</fullName>
    </submittedName>
</protein>
<dbReference type="Proteomes" id="UP000054018">
    <property type="component" value="Unassembled WGS sequence"/>
</dbReference>
<evidence type="ECO:0000313" key="2">
    <source>
        <dbReference type="Proteomes" id="UP000054018"/>
    </source>
</evidence>
<accession>A0A0C9ZEP7</accession>
<evidence type="ECO:0000313" key="1">
    <source>
        <dbReference type="EMBL" id="KIK24384.1"/>
    </source>
</evidence>
<reference evidence="1 2" key="1">
    <citation type="submission" date="2014-04" db="EMBL/GenBank/DDBJ databases">
        <authorList>
            <consortium name="DOE Joint Genome Institute"/>
            <person name="Kuo A."/>
            <person name="Kohler A."/>
            <person name="Costa M.D."/>
            <person name="Nagy L.G."/>
            <person name="Floudas D."/>
            <person name="Copeland A."/>
            <person name="Barry K.W."/>
            <person name="Cichocki N."/>
            <person name="Veneault-Fourrey C."/>
            <person name="LaButti K."/>
            <person name="Lindquist E.A."/>
            <person name="Lipzen A."/>
            <person name="Lundell T."/>
            <person name="Morin E."/>
            <person name="Murat C."/>
            <person name="Sun H."/>
            <person name="Tunlid A."/>
            <person name="Henrissat B."/>
            <person name="Grigoriev I.V."/>
            <person name="Hibbett D.S."/>
            <person name="Martin F."/>
            <person name="Nordberg H.P."/>
            <person name="Cantor M.N."/>
            <person name="Hua S.X."/>
        </authorList>
    </citation>
    <scope>NUCLEOTIDE SEQUENCE [LARGE SCALE GENOMIC DNA]</scope>
    <source>
        <strain evidence="1 2">441</strain>
    </source>
</reference>
<dbReference type="HOGENOM" id="CLU_2590666_0_0_1"/>
<name>A0A0C9ZEP7_9AGAM</name>
<gene>
    <name evidence="1" type="ORF">PISMIDRAFT_407579</name>
</gene>
<proteinExistence type="predicted"/>
<dbReference type="EMBL" id="KN833716">
    <property type="protein sequence ID" value="KIK24384.1"/>
    <property type="molecule type" value="Genomic_DNA"/>
</dbReference>
<sequence length="80" mass="9006">MLPANYCLLYPCVSGGVGGVRKFDLALKHEVADPSFRQLPALMLPINGWQWDIDWATTVYRYFGEARWGLLGQLLPHSGQ</sequence>
<dbReference type="AlphaFoldDB" id="A0A0C9ZEP7"/>
<organism evidence="1 2">
    <name type="scientific">Pisolithus microcarpus 441</name>
    <dbReference type="NCBI Taxonomy" id="765257"/>
    <lineage>
        <taxon>Eukaryota</taxon>
        <taxon>Fungi</taxon>
        <taxon>Dikarya</taxon>
        <taxon>Basidiomycota</taxon>
        <taxon>Agaricomycotina</taxon>
        <taxon>Agaricomycetes</taxon>
        <taxon>Agaricomycetidae</taxon>
        <taxon>Boletales</taxon>
        <taxon>Sclerodermatineae</taxon>
        <taxon>Pisolithaceae</taxon>
        <taxon>Pisolithus</taxon>
    </lineage>
</organism>
<reference evidence="2" key="2">
    <citation type="submission" date="2015-01" db="EMBL/GenBank/DDBJ databases">
        <title>Evolutionary Origins and Diversification of the Mycorrhizal Mutualists.</title>
        <authorList>
            <consortium name="DOE Joint Genome Institute"/>
            <consortium name="Mycorrhizal Genomics Consortium"/>
            <person name="Kohler A."/>
            <person name="Kuo A."/>
            <person name="Nagy L.G."/>
            <person name="Floudas D."/>
            <person name="Copeland A."/>
            <person name="Barry K.W."/>
            <person name="Cichocki N."/>
            <person name="Veneault-Fourrey C."/>
            <person name="LaButti K."/>
            <person name="Lindquist E.A."/>
            <person name="Lipzen A."/>
            <person name="Lundell T."/>
            <person name="Morin E."/>
            <person name="Murat C."/>
            <person name="Riley R."/>
            <person name="Ohm R."/>
            <person name="Sun H."/>
            <person name="Tunlid A."/>
            <person name="Henrissat B."/>
            <person name="Grigoriev I.V."/>
            <person name="Hibbett D.S."/>
            <person name="Martin F."/>
        </authorList>
    </citation>
    <scope>NUCLEOTIDE SEQUENCE [LARGE SCALE GENOMIC DNA]</scope>
    <source>
        <strain evidence="2">441</strain>
    </source>
</reference>
<keyword evidence="2" id="KW-1185">Reference proteome</keyword>